<keyword evidence="3" id="KW-1185">Reference proteome</keyword>
<dbReference type="Proteomes" id="UP000244005">
    <property type="component" value="Unassembled WGS sequence"/>
</dbReference>
<evidence type="ECO:0000313" key="3">
    <source>
        <dbReference type="Proteomes" id="UP000244005"/>
    </source>
</evidence>
<reference evidence="3" key="1">
    <citation type="journal article" date="2017" name="Cell">
        <title>Insights into land plant evolution garnered from the Marchantia polymorpha genome.</title>
        <authorList>
            <person name="Bowman J.L."/>
            <person name="Kohchi T."/>
            <person name="Yamato K.T."/>
            <person name="Jenkins J."/>
            <person name="Shu S."/>
            <person name="Ishizaki K."/>
            <person name="Yamaoka S."/>
            <person name="Nishihama R."/>
            <person name="Nakamura Y."/>
            <person name="Berger F."/>
            <person name="Adam C."/>
            <person name="Aki S.S."/>
            <person name="Althoff F."/>
            <person name="Araki T."/>
            <person name="Arteaga-Vazquez M.A."/>
            <person name="Balasubrmanian S."/>
            <person name="Barry K."/>
            <person name="Bauer D."/>
            <person name="Boehm C.R."/>
            <person name="Briginshaw L."/>
            <person name="Caballero-Perez J."/>
            <person name="Catarino B."/>
            <person name="Chen F."/>
            <person name="Chiyoda S."/>
            <person name="Chovatia M."/>
            <person name="Davies K.M."/>
            <person name="Delmans M."/>
            <person name="Demura T."/>
            <person name="Dierschke T."/>
            <person name="Dolan L."/>
            <person name="Dorantes-Acosta A.E."/>
            <person name="Eklund D.M."/>
            <person name="Florent S.N."/>
            <person name="Flores-Sandoval E."/>
            <person name="Fujiyama A."/>
            <person name="Fukuzawa H."/>
            <person name="Galik B."/>
            <person name="Grimanelli D."/>
            <person name="Grimwood J."/>
            <person name="Grossniklaus U."/>
            <person name="Hamada T."/>
            <person name="Haseloff J."/>
            <person name="Hetherington A.J."/>
            <person name="Higo A."/>
            <person name="Hirakawa Y."/>
            <person name="Hundley H.N."/>
            <person name="Ikeda Y."/>
            <person name="Inoue K."/>
            <person name="Inoue S.I."/>
            <person name="Ishida S."/>
            <person name="Jia Q."/>
            <person name="Kakita M."/>
            <person name="Kanazawa T."/>
            <person name="Kawai Y."/>
            <person name="Kawashima T."/>
            <person name="Kennedy M."/>
            <person name="Kinose K."/>
            <person name="Kinoshita T."/>
            <person name="Kohara Y."/>
            <person name="Koide E."/>
            <person name="Komatsu K."/>
            <person name="Kopischke S."/>
            <person name="Kubo M."/>
            <person name="Kyozuka J."/>
            <person name="Lagercrantz U."/>
            <person name="Lin S.S."/>
            <person name="Lindquist E."/>
            <person name="Lipzen A.M."/>
            <person name="Lu C.W."/>
            <person name="De Luna E."/>
            <person name="Martienssen R.A."/>
            <person name="Minamino N."/>
            <person name="Mizutani M."/>
            <person name="Mizutani M."/>
            <person name="Mochizuki N."/>
            <person name="Monte I."/>
            <person name="Mosher R."/>
            <person name="Nagasaki H."/>
            <person name="Nakagami H."/>
            <person name="Naramoto S."/>
            <person name="Nishitani K."/>
            <person name="Ohtani M."/>
            <person name="Okamoto T."/>
            <person name="Okumura M."/>
            <person name="Phillips J."/>
            <person name="Pollak B."/>
            <person name="Reinders A."/>
            <person name="Rovekamp M."/>
            <person name="Sano R."/>
            <person name="Sawa S."/>
            <person name="Schmid M.W."/>
            <person name="Shirakawa M."/>
            <person name="Solano R."/>
            <person name="Spunde A."/>
            <person name="Suetsugu N."/>
            <person name="Sugano S."/>
            <person name="Sugiyama A."/>
            <person name="Sun R."/>
            <person name="Suzuki Y."/>
            <person name="Takenaka M."/>
            <person name="Takezawa D."/>
            <person name="Tomogane H."/>
            <person name="Tsuzuki M."/>
            <person name="Ueda T."/>
            <person name="Umeda M."/>
            <person name="Ward J.M."/>
            <person name="Watanabe Y."/>
            <person name="Yazaki K."/>
            <person name="Yokoyama R."/>
            <person name="Yoshitake Y."/>
            <person name="Yotsui I."/>
            <person name="Zachgo S."/>
            <person name="Schmutz J."/>
        </authorList>
    </citation>
    <scope>NUCLEOTIDE SEQUENCE [LARGE SCALE GENOMIC DNA]</scope>
    <source>
        <strain evidence="3">Tak-1</strain>
    </source>
</reference>
<feature type="region of interest" description="Disordered" evidence="1">
    <location>
        <begin position="25"/>
        <end position="67"/>
    </location>
</feature>
<feature type="compositionally biased region" description="Polar residues" evidence="1">
    <location>
        <begin position="25"/>
        <end position="47"/>
    </location>
</feature>
<dbReference type="AlphaFoldDB" id="A0A2R6W241"/>
<protein>
    <submittedName>
        <fullName evidence="2">Uncharacterized protein</fullName>
    </submittedName>
</protein>
<gene>
    <name evidence="2" type="ORF">MARPO_0179s0011</name>
</gene>
<proteinExistence type="predicted"/>
<evidence type="ECO:0000256" key="1">
    <source>
        <dbReference type="SAM" id="MobiDB-lite"/>
    </source>
</evidence>
<name>A0A2R6W241_MARPO</name>
<evidence type="ECO:0000313" key="2">
    <source>
        <dbReference type="EMBL" id="PTQ27922.1"/>
    </source>
</evidence>
<accession>A0A2R6W241</accession>
<dbReference type="EMBL" id="KZ772848">
    <property type="protein sequence ID" value="PTQ27922.1"/>
    <property type="molecule type" value="Genomic_DNA"/>
</dbReference>
<sequence length="114" mass="12188">MLCRPCRAPFPTSLEQKTIACHARTQITSRAQARTRQSEPSPSSSTKRGAVRFMGRSEPVGKADDVCRSGGARAKRFRQAPRGEISARAGYTVMRAGGAGCGRRATGRADPVVP</sequence>
<organism evidence="2 3">
    <name type="scientific">Marchantia polymorpha</name>
    <name type="common">Common liverwort</name>
    <name type="synonym">Marchantia aquatica</name>
    <dbReference type="NCBI Taxonomy" id="3197"/>
    <lineage>
        <taxon>Eukaryota</taxon>
        <taxon>Viridiplantae</taxon>
        <taxon>Streptophyta</taxon>
        <taxon>Embryophyta</taxon>
        <taxon>Marchantiophyta</taxon>
        <taxon>Marchantiopsida</taxon>
        <taxon>Marchantiidae</taxon>
        <taxon>Marchantiales</taxon>
        <taxon>Marchantiaceae</taxon>
        <taxon>Marchantia</taxon>
    </lineage>
</organism>